<dbReference type="InterPro" id="IPR029050">
    <property type="entry name" value="Immunoprotect_excell_Ig-like"/>
</dbReference>
<feature type="region of interest" description="Disordered" evidence="2">
    <location>
        <begin position="31"/>
        <end position="60"/>
    </location>
</feature>
<dbReference type="Pfam" id="PF11611">
    <property type="entry name" value="DUF4352"/>
    <property type="match status" value="1"/>
</dbReference>
<evidence type="ECO:0000256" key="2">
    <source>
        <dbReference type="SAM" id="MobiDB-lite"/>
    </source>
</evidence>
<evidence type="ECO:0000256" key="3">
    <source>
        <dbReference type="SAM" id="SignalP"/>
    </source>
</evidence>
<organism evidence="5 6">
    <name type="scientific">Streptomyces chilikensis</name>
    <dbReference type="NCBI Taxonomy" id="1194079"/>
    <lineage>
        <taxon>Bacteria</taxon>
        <taxon>Bacillati</taxon>
        <taxon>Actinomycetota</taxon>
        <taxon>Actinomycetes</taxon>
        <taxon>Kitasatosporales</taxon>
        <taxon>Streptomycetaceae</taxon>
        <taxon>Streptomyces</taxon>
    </lineage>
</organism>
<accession>A0ABV3EX65</accession>
<gene>
    <name evidence="5" type="ORF">AB0D95_26450</name>
</gene>
<name>A0ABV3EX65_9ACTN</name>
<dbReference type="InterPro" id="IPR029051">
    <property type="entry name" value="DUF4352"/>
</dbReference>
<dbReference type="EMBL" id="JBEZNA010000086">
    <property type="protein sequence ID" value="MEU9580765.1"/>
    <property type="molecule type" value="Genomic_DNA"/>
</dbReference>
<keyword evidence="6" id="KW-1185">Reference proteome</keyword>
<protein>
    <submittedName>
        <fullName evidence="5">DUF4352 domain-containing protein</fullName>
    </submittedName>
</protein>
<evidence type="ECO:0000256" key="1">
    <source>
        <dbReference type="ARBA" id="ARBA00022729"/>
    </source>
</evidence>
<keyword evidence="1 3" id="KW-0732">Signal</keyword>
<evidence type="ECO:0000313" key="6">
    <source>
        <dbReference type="Proteomes" id="UP001551584"/>
    </source>
</evidence>
<evidence type="ECO:0000259" key="4">
    <source>
        <dbReference type="Pfam" id="PF11611"/>
    </source>
</evidence>
<comment type="caution">
    <text evidence="5">The sequence shown here is derived from an EMBL/GenBank/DDBJ whole genome shotgun (WGS) entry which is preliminary data.</text>
</comment>
<sequence>MSRLSAFALAAILAVGGTAYGDRTVTEAPANGAAARSAAPAGPHTPARSSPSPTGAEVGDTVHLTGMKEGEKLAVTVVKVVDPATGEGTAPRTGERYVAVRFRLHNTGSQQYRDAPVNSAKVVDDQGQEFSSWIAETTAGPGFTGTTTLSVGDTALGHVTFKVPEESRITEIQFTMNSGFADDTGEWRVP</sequence>
<feature type="domain" description="DUF4352" evidence="4">
    <location>
        <begin position="71"/>
        <end position="177"/>
    </location>
</feature>
<evidence type="ECO:0000313" key="5">
    <source>
        <dbReference type="EMBL" id="MEU9580765.1"/>
    </source>
</evidence>
<dbReference type="Gene3D" id="2.60.40.1240">
    <property type="match status" value="1"/>
</dbReference>
<feature type="compositionally biased region" description="Low complexity" evidence="2">
    <location>
        <begin position="31"/>
        <end position="42"/>
    </location>
</feature>
<feature type="signal peptide" evidence="3">
    <location>
        <begin position="1"/>
        <end position="21"/>
    </location>
</feature>
<reference evidence="5 6" key="1">
    <citation type="submission" date="2024-06" db="EMBL/GenBank/DDBJ databases">
        <title>The Natural Products Discovery Center: Release of the First 8490 Sequenced Strains for Exploring Actinobacteria Biosynthetic Diversity.</title>
        <authorList>
            <person name="Kalkreuter E."/>
            <person name="Kautsar S.A."/>
            <person name="Yang D."/>
            <person name="Bader C.D."/>
            <person name="Teijaro C.N."/>
            <person name="Fluegel L."/>
            <person name="Davis C.M."/>
            <person name="Simpson J.R."/>
            <person name="Lauterbach L."/>
            <person name="Steele A.D."/>
            <person name="Gui C."/>
            <person name="Meng S."/>
            <person name="Li G."/>
            <person name="Viehrig K."/>
            <person name="Ye F."/>
            <person name="Su P."/>
            <person name="Kiefer A.F."/>
            <person name="Nichols A."/>
            <person name="Cepeda A.J."/>
            <person name="Yan W."/>
            <person name="Fan B."/>
            <person name="Jiang Y."/>
            <person name="Adhikari A."/>
            <person name="Zheng C.-J."/>
            <person name="Schuster L."/>
            <person name="Cowan T.M."/>
            <person name="Smanski M.J."/>
            <person name="Chevrette M.G."/>
            <person name="De Carvalho L.P.S."/>
            <person name="Shen B."/>
        </authorList>
    </citation>
    <scope>NUCLEOTIDE SEQUENCE [LARGE SCALE GENOMIC DNA]</scope>
    <source>
        <strain evidence="5 6">NPDC048117</strain>
    </source>
</reference>
<dbReference type="Proteomes" id="UP001551584">
    <property type="component" value="Unassembled WGS sequence"/>
</dbReference>
<dbReference type="RefSeq" id="WP_359276793.1">
    <property type="nucleotide sequence ID" value="NZ_JBEZNA010000086.1"/>
</dbReference>
<proteinExistence type="predicted"/>
<feature type="chain" id="PRO_5046200268" evidence="3">
    <location>
        <begin position="22"/>
        <end position="190"/>
    </location>
</feature>